<keyword evidence="3" id="KW-0064">Aspartyl protease</keyword>
<evidence type="ECO:0000256" key="3">
    <source>
        <dbReference type="ARBA" id="ARBA00022750"/>
    </source>
</evidence>
<evidence type="ECO:0000259" key="5">
    <source>
        <dbReference type="PROSITE" id="PS50053"/>
    </source>
</evidence>
<gene>
    <name evidence="6" type="ORF">GGX14DRAFT_476283</name>
</gene>
<name>A0AAD6Y008_9AGAR</name>
<dbReference type="PROSITE" id="PS50053">
    <property type="entry name" value="UBIQUITIN_2"/>
    <property type="match status" value="1"/>
</dbReference>
<sequence length="115" mass="12498">MELTFVTDLGHSFVIDIDPGMELENVMALLEAESGIPVGEQSISHNGRNLSAPKSTLRELGVVENNAMLLLRRKVPNMAGGCGTNYNLSVHGLTTSYRAVEQDAEMMRLQILGDP</sequence>
<dbReference type="EMBL" id="JARJCW010000097">
    <property type="protein sequence ID" value="KAJ7194608.1"/>
    <property type="molecule type" value="Genomic_DNA"/>
</dbReference>
<comment type="caution">
    <text evidence="6">The sequence shown here is derived from an EMBL/GenBank/DDBJ whole genome shotgun (WGS) entry which is preliminary data.</text>
</comment>
<feature type="non-terminal residue" evidence="6">
    <location>
        <position position="115"/>
    </location>
</feature>
<dbReference type="Gene3D" id="3.10.20.90">
    <property type="entry name" value="Phosphatidylinositol 3-kinase Catalytic Subunit, Chain A, domain 1"/>
    <property type="match status" value="1"/>
</dbReference>
<dbReference type="InterPro" id="IPR033882">
    <property type="entry name" value="DDI1_N"/>
</dbReference>
<dbReference type="InterPro" id="IPR000626">
    <property type="entry name" value="Ubiquitin-like_dom"/>
</dbReference>
<dbReference type="CDD" id="cd01796">
    <property type="entry name" value="Ubl_Ddi1_like"/>
    <property type="match status" value="1"/>
</dbReference>
<protein>
    <recommendedName>
        <fullName evidence="5">Ubiquitin-like domain-containing protein</fullName>
    </recommendedName>
</protein>
<organism evidence="6 7">
    <name type="scientific">Mycena pura</name>
    <dbReference type="NCBI Taxonomy" id="153505"/>
    <lineage>
        <taxon>Eukaryota</taxon>
        <taxon>Fungi</taxon>
        <taxon>Dikarya</taxon>
        <taxon>Basidiomycota</taxon>
        <taxon>Agaricomycotina</taxon>
        <taxon>Agaricomycetes</taxon>
        <taxon>Agaricomycetidae</taxon>
        <taxon>Agaricales</taxon>
        <taxon>Marasmiineae</taxon>
        <taxon>Mycenaceae</taxon>
        <taxon>Mycena</taxon>
    </lineage>
</organism>
<dbReference type="Proteomes" id="UP001219525">
    <property type="component" value="Unassembled WGS sequence"/>
</dbReference>
<evidence type="ECO:0000256" key="1">
    <source>
        <dbReference type="ARBA" id="ARBA00009136"/>
    </source>
</evidence>
<evidence type="ECO:0000313" key="7">
    <source>
        <dbReference type="Proteomes" id="UP001219525"/>
    </source>
</evidence>
<proteinExistence type="inferred from homology"/>
<comment type="similarity">
    <text evidence="1">Belongs to the DDI1 family.</text>
</comment>
<evidence type="ECO:0000313" key="6">
    <source>
        <dbReference type="EMBL" id="KAJ7194608.1"/>
    </source>
</evidence>
<keyword evidence="2" id="KW-0645">Protease</keyword>
<dbReference type="InterPro" id="IPR029071">
    <property type="entry name" value="Ubiquitin-like_domsf"/>
</dbReference>
<keyword evidence="7" id="KW-1185">Reference proteome</keyword>
<evidence type="ECO:0000256" key="2">
    <source>
        <dbReference type="ARBA" id="ARBA00022670"/>
    </source>
</evidence>
<keyword evidence="4" id="KW-0378">Hydrolase</keyword>
<feature type="domain" description="Ubiquitin-like" evidence="5">
    <location>
        <begin position="1"/>
        <end position="77"/>
    </location>
</feature>
<dbReference type="GO" id="GO:0006508">
    <property type="term" value="P:proteolysis"/>
    <property type="evidence" value="ECO:0007669"/>
    <property type="project" value="UniProtKB-KW"/>
</dbReference>
<dbReference type="Pfam" id="PF00240">
    <property type="entry name" value="ubiquitin"/>
    <property type="match status" value="1"/>
</dbReference>
<dbReference type="AlphaFoldDB" id="A0AAD6Y008"/>
<dbReference type="GO" id="GO:0004190">
    <property type="term" value="F:aspartic-type endopeptidase activity"/>
    <property type="evidence" value="ECO:0007669"/>
    <property type="project" value="UniProtKB-KW"/>
</dbReference>
<reference evidence="6" key="1">
    <citation type="submission" date="2023-03" db="EMBL/GenBank/DDBJ databases">
        <title>Massive genome expansion in bonnet fungi (Mycena s.s.) driven by repeated elements and novel gene families across ecological guilds.</title>
        <authorList>
            <consortium name="Lawrence Berkeley National Laboratory"/>
            <person name="Harder C.B."/>
            <person name="Miyauchi S."/>
            <person name="Viragh M."/>
            <person name="Kuo A."/>
            <person name="Thoen E."/>
            <person name="Andreopoulos B."/>
            <person name="Lu D."/>
            <person name="Skrede I."/>
            <person name="Drula E."/>
            <person name="Henrissat B."/>
            <person name="Morin E."/>
            <person name="Kohler A."/>
            <person name="Barry K."/>
            <person name="LaButti K."/>
            <person name="Morin E."/>
            <person name="Salamov A."/>
            <person name="Lipzen A."/>
            <person name="Mereny Z."/>
            <person name="Hegedus B."/>
            <person name="Baldrian P."/>
            <person name="Stursova M."/>
            <person name="Weitz H."/>
            <person name="Taylor A."/>
            <person name="Grigoriev I.V."/>
            <person name="Nagy L.G."/>
            <person name="Martin F."/>
            <person name="Kauserud H."/>
        </authorList>
    </citation>
    <scope>NUCLEOTIDE SEQUENCE</scope>
    <source>
        <strain evidence="6">9144</strain>
    </source>
</reference>
<evidence type="ECO:0000256" key="4">
    <source>
        <dbReference type="ARBA" id="ARBA00022801"/>
    </source>
</evidence>
<accession>A0AAD6Y008</accession>
<dbReference type="SUPFAM" id="SSF54236">
    <property type="entry name" value="Ubiquitin-like"/>
    <property type="match status" value="1"/>
</dbReference>